<dbReference type="EMBL" id="BMOS01000042">
    <property type="protein sequence ID" value="GGN66076.1"/>
    <property type="molecule type" value="Genomic_DNA"/>
</dbReference>
<feature type="transmembrane region" description="Helical" evidence="14">
    <location>
        <begin position="95"/>
        <end position="115"/>
    </location>
</feature>
<comment type="function">
    <text evidence="13 14">Fluoride-specific ion channel. Important for reducing fluoride concentration in the cell, thus reducing its toxicity.</text>
</comment>
<accession>A0A917Y3B4</accession>
<feature type="transmembrane region" description="Helical" evidence="14">
    <location>
        <begin position="35"/>
        <end position="55"/>
    </location>
</feature>
<name>A0A917Y3B4_9BACI</name>
<sequence>MNWMYLLIVGVGGFFGAIMRYSISGKMNDPEKAVPMGTLLVNLTGAFLLGLLIGAGVDELLLLLLGTGFLGAFTTFSTLKLEMGVLWRKGNKREFFLYTGLTYVLGIALAFLGVVCGSYF</sequence>
<reference evidence="15" key="1">
    <citation type="journal article" date="2014" name="Int. J. Syst. Evol. Microbiol.">
        <title>Complete genome sequence of Corynebacterium casei LMG S-19264T (=DSM 44701T), isolated from a smear-ripened cheese.</title>
        <authorList>
            <consortium name="US DOE Joint Genome Institute (JGI-PGF)"/>
            <person name="Walter F."/>
            <person name="Albersmeier A."/>
            <person name="Kalinowski J."/>
            <person name="Ruckert C."/>
        </authorList>
    </citation>
    <scope>NUCLEOTIDE SEQUENCE</scope>
    <source>
        <strain evidence="15">JCM 17251</strain>
    </source>
</reference>
<reference evidence="15" key="2">
    <citation type="submission" date="2020-09" db="EMBL/GenBank/DDBJ databases">
        <authorList>
            <person name="Sun Q."/>
            <person name="Ohkuma M."/>
        </authorList>
    </citation>
    <scope>NUCLEOTIDE SEQUENCE</scope>
    <source>
        <strain evidence="15">JCM 17251</strain>
    </source>
</reference>
<comment type="catalytic activity">
    <reaction evidence="12">
        <text>fluoride(in) = fluoride(out)</text>
        <dbReference type="Rhea" id="RHEA:76159"/>
        <dbReference type="ChEBI" id="CHEBI:17051"/>
    </reaction>
    <physiologicalReaction direction="left-to-right" evidence="12">
        <dbReference type="Rhea" id="RHEA:76160"/>
    </physiologicalReaction>
</comment>
<dbReference type="AlphaFoldDB" id="A0A917Y3B4"/>
<comment type="activity regulation">
    <text evidence="14">Na(+) is not transported, but it plays an essential structural role and its presence is essential for fluoride channel function.</text>
</comment>
<organism evidence="15 16">
    <name type="scientific">Oceanobacillus indicireducens</name>
    <dbReference type="NCBI Taxonomy" id="1004261"/>
    <lineage>
        <taxon>Bacteria</taxon>
        <taxon>Bacillati</taxon>
        <taxon>Bacillota</taxon>
        <taxon>Bacilli</taxon>
        <taxon>Bacillales</taxon>
        <taxon>Bacillaceae</taxon>
        <taxon>Oceanobacillus</taxon>
    </lineage>
</organism>
<evidence type="ECO:0000256" key="9">
    <source>
        <dbReference type="ARBA" id="ARBA00023136"/>
    </source>
</evidence>
<dbReference type="InterPro" id="IPR003691">
    <property type="entry name" value="FluC"/>
</dbReference>
<evidence type="ECO:0000256" key="13">
    <source>
        <dbReference type="ARBA" id="ARBA00049940"/>
    </source>
</evidence>
<evidence type="ECO:0000256" key="12">
    <source>
        <dbReference type="ARBA" id="ARBA00035585"/>
    </source>
</evidence>
<feature type="binding site" evidence="14">
    <location>
        <position position="71"/>
    </location>
    <ligand>
        <name>Na(+)</name>
        <dbReference type="ChEBI" id="CHEBI:29101"/>
        <note>structural</note>
    </ligand>
</feature>
<dbReference type="PANTHER" id="PTHR28259:SF16">
    <property type="entry name" value="FLUORIDE-SPECIFIC ION CHANNEL FLUC 2"/>
    <property type="match status" value="1"/>
</dbReference>
<dbReference type="Proteomes" id="UP000624041">
    <property type="component" value="Unassembled WGS sequence"/>
</dbReference>
<evidence type="ECO:0000256" key="2">
    <source>
        <dbReference type="ARBA" id="ARBA00022448"/>
    </source>
</evidence>
<evidence type="ECO:0000313" key="16">
    <source>
        <dbReference type="Proteomes" id="UP000624041"/>
    </source>
</evidence>
<evidence type="ECO:0000256" key="5">
    <source>
        <dbReference type="ARBA" id="ARBA00022723"/>
    </source>
</evidence>
<evidence type="ECO:0000256" key="6">
    <source>
        <dbReference type="ARBA" id="ARBA00022989"/>
    </source>
</evidence>
<comment type="caution">
    <text evidence="15">The sequence shown here is derived from an EMBL/GenBank/DDBJ whole genome shotgun (WGS) entry which is preliminary data.</text>
</comment>
<keyword evidence="6 14" id="KW-1133">Transmembrane helix</keyword>
<gene>
    <name evidence="14" type="primary">fluC</name>
    <name evidence="14" type="synonym">crcB</name>
    <name evidence="15" type="ORF">GCM10007971_35620</name>
</gene>
<keyword evidence="7 14" id="KW-0915">Sodium</keyword>
<dbReference type="GO" id="GO:0046872">
    <property type="term" value="F:metal ion binding"/>
    <property type="evidence" value="ECO:0007669"/>
    <property type="project" value="UniProtKB-KW"/>
</dbReference>
<dbReference type="GO" id="GO:0062054">
    <property type="term" value="F:fluoride channel activity"/>
    <property type="evidence" value="ECO:0007669"/>
    <property type="project" value="UniProtKB-UniRule"/>
</dbReference>
<keyword evidence="2 14" id="KW-0813">Transport</keyword>
<evidence type="ECO:0000313" key="15">
    <source>
        <dbReference type="EMBL" id="GGN66076.1"/>
    </source>
</evidence>
<keyword evidence="10 14" id="KW-0407">Ion channel</keyword>
<dbReference type="GO" id="GO:0005886">
    <property type="term" value="C:plasma membrane"/>
    <property type="evidence" value="ECO:0007669"/>
    <property type="project" value="UniProtKB-SubCell"/>
</dbReference>
<keyword evidence="16" id="KW-1185">Reference proteome</keyword>
<comment type="subcellular location">
    <subcellularLocation>
        <location evidence="1 14">Cell membrane</location>
        <topology evidence="1 14">Multi-pass membrane protein</topology>
    </subcellularLocation>
</comment>
<dbReference type="Pfam" id="PF02537">
    <property type="entry name" value="CRCB"/>
    <property type="match status" value="1"/>
</dbReference>
<dbReference type="PANTHER" id="PTHR28259">
    <property type="entry name" value="FLUORIDE EXPORT PROTEIN 1-RELATED"/>
    <property type="match status" value="1"/>
</dbReference>
<keyword evidence="8 14" id="KW-0406">Ion transport</keyword>
<feature type="transmembrane region" description="Helical" evidence="14">
    <location>
        <begin position="6"/>
        <end position="23"/>
    </location>
</feature>
<keyword evidence="5 14" id="KW-0479">Metal-binding</keyword>
<keyword evidence="4 14" id="KW-0812">Transmembrane</keyword>
<evidence type="ECO:0000256" key="7">
    <source>
        <dbReference type="ARBA" id="ARBA00023053"/>
    </source>
</evidence>
<protein>
    <recommendedName>
        <fullName evidence="14">Fluoride-specific ion channel FluC</fullName>
    </recommendedName>
</protein>
<dbReference type="HAMAP" id="MF_00454">
    <property type="entry name" value="FluC"/>
    <property type="match status" value="1"/>
</dbReference>
<evidence type="ECO:0000256" key="1">
    <source>
        <dbReference type="ARBA" id="ARBA00004651"/>
    </source>
</evidence>
<feature type="binding site" evidence="14">
    <location>
        <position position="74"/>
    </location>
    <ligand>
        <name>Na(+)</name>
        <dbReference type="ChEBI" id="CHEBI:29101"/>
        <note>structural</note>
    </ligand>
</feature>
<evidence type="ECO:0000256" key="14">
    <source>
        <dbReference type="HAMAP-Rule" id="MF_00454"/>
    </source>
</evidence>
<proteinExistence type="inferred from homology"/>
<evidence type="ECO:0000256" key="10">
    <source>
        <dbReference type="ARBA" id="ARBA00023303"/>
    </source>
</evidence>
<evidence type="ECO:0000256" key="8">
    <source>
        <dbReference type="ARBA" id="ARBA00023065"/>
    </source>
</evidence>
<keyword evidence="9 14" id="KW-0472">Membrane</keyword>
<evidence type="ECO:0000256" key="4">
    <source>
        <dbReference type="ARBA" id="ARBA00022692"/>
    </source>
</evidence>
<feature type="transmembrane region" description="Helical" evidence="14">
    <location>
        <begin position="61"/>
        <end position="83"/>
    </location>
</feature>
<evidence type="ECO:0000256" key="11">
    <source>
        <dbReference type="ARBA" id="ARBA00035120"/>
    </source>
</evidence>
<keyword evidence="3 14" id="KW-1003">Cell membrane</keyword>
<dbReference type="GO" id="GO:0140114">
    <property type="term" value="P:cellular detoxification of fluoride"/>
    <property type="evidence" value="ECO:0007669"/>
    <property type="project" value="UniProtKB-UniRule"/>
</dbReference>
<comment type="similarity">
    <text evidence="11 14">Belongs to the fluoride channel Fluc/FEX (TC 1.A.43) family.</text>
</comment>
<evidence type="ECO:0000256" key="3">
    <source>
        <dbReference type="ARBA" id="ARBA00022475"/>
    </source>
</evidence>